<proteinExistence type="predicted"/>
<keyword evidence="1" id="KW-1133">Transmembrane helix</keyword>
<evidence type="ECO:0000313" key="3">
    <source>
        <dbReference type="Proteomes" id="UP001055114"/>
    </source>
</evidence>
<dbReference type="EMBL" id="BQNZ01000003">
    <property type="protein sequence ID" value="GKH73485.1"/>
    <property type="molecule type" value="Genomic_DNA"/>
</dbReference>
<organism evidence="2 3">
    <name type="scientific">Parabacteroides merdae</name>
    <dbReference type="NCBI Taxonomy" id="46503"/>
    <lineage>
        <taxon>Bacteria</taxon>
        <taxon>Pseudomonadati</taxon>
        <taxon>Bacteroidota</taxon>
        <taxon>Bacteroidia</taxon>
        <taxon>Bacteroidales</taxon>
        <taxon>Tannerellaceae</taxon>
        <taxon>Parabacteroides</taxon>
    </lineage>
</organism>
<reference evidence="2" key="1">
    <citation type="submission" date="2022-01" db="EMBL/GenBank/DDBJ databases">
        <title>Novel bile acid biosynthetic pathways are enriched in the microbiome of centenarians.</title>
        <authorList>
            <person name="Sato Y."/>
            <person name="Atarashi K."/>
            <person name="Plichta R.D."/>
            <person name="Arai Y."/>
            <person name="Sasajima S."/>
            <person name="Kearney M.S."/>
            <person name="Suda W."/>
            <person name="Takeshita K."/>
            <person name="Sasaki T."/>
            <person name="Okamoto S."/>
            <person name="Skelly N.A."/>
            <person name="Okamura Y."/>
            <person name="Vlamakis H."/>
            <person name="Li Y."/>
            <person name="Tanoue T."/>
            <person name="Takei H."/>
            <person name="Nittono H."/>
            <person name="Narushima S."/>
            <person name="Irie J."/>
            <person name="Itoh H."/>
            <person name="Moriya K."/>
            <person name="Sugiura Y."/>
            <person name="Suematsu M."/>
            <person name="Moritoki N."/>
            <person name="Shibata S."/>
            <person name="Littman R.D."/>
            <person name="Fischbach A.M."/>
            <person name="Uwamino Y."/>
            <person name="Inoue T."/>
            <person name="Honda A."/>
            <person name="Hattori M."/>
            <person name="Murai T."/>
            <person name="Xavier J.R."/>
            <person name="Hirose N."/>
            <person name="Honda K."/>
        </authorList>
    </citation>
    <scope>NUCLEOTIDE SEQUENCE</scope>
    <source>
        <strain evidence="2">CE91-St3</strain>
    </source>
</reference>
<dbReference type="AlphaFoldDB" id="A0AA37KAE9"/>
<feature type="transmembrane region" description="Helical" evidence="1">
    <location>
        <begin position="6"/>
        <end position="30"/>
    </location>
</feature>
<protein>
    <submittedName>
        <fullName evidence="2">Uncharacterized protein</fullName>
    </submittedName>
</protein>
<comment type="caution">
    <text evidence="2">The sequence shown here is derived from an EMBL/GenBank/DDBJ whole genome shotgun (WGS) entry which is preliminary data.</text>
</comment>
<accession>A0AA37KAE9</accession>
<dbReference type="Proteomes" id="UP001055114">
    <property type="component" value="Unassembled WGS sequence"/>
</dbReference>
<dbReference type="RefSeq" id="WP_122298673.1">
    <property type="nucleotide sequence ID" value="NZ_BQNZ01000003.1"/>
</dbReference>
<sequence>MDIISIFSSVAGLEELIVFLVFIVLPLVILCSSRPTCSFEESAWKEITEDDDKNEHPNDDKK</sequence>
<gene>
    <name evidence="2" type="ORF">CE91St3_33480</name>
</gene>
<evidence type="ECO:0000256" key="1">
    <source>
        <dbReference type="SAM" id="Phobius"/>
    </source>
</evidence>
<evidence type="ECO:0000313" key="2">
    <source>
        <dbReference type="EMBL" id="GKH73485.1"/>
    </source>
</evidence>
<name>A0AA37KAE9_9BACT</name>
<keyword evidence="1" id="KW-0472">Membrane</keyword>
<keyword evidence="1" id="KW-0812">Transmembrane</keyword>